<proteinExistence type="predicted"/>
<accession>A0A2I1PDT5</accession>
<dbReference type="EMBL" id="PKIZ01000001">
    <property type="protein sequence ID" value="PKZ42784.1"/>
    <property type="molecule type" value="Genomic_DNA"/>
</dbReference>
<reference evidence="5 6" key="1">
    <citation type="submission" date="2017-12" db="EMBL/GenBank/DDBJ databases">
        <title>Phylogenetic diversity of female urinary microbiome.</title>
        <authorList>
            <person name="Thomas-White K."/>
            <person name="Wolfe A.J."/>
        </authorList>
    </citation>
    <scope>NUCLEOTIDE SEQUENCE [LARGE SCALE GENOMIC DNA]</scope>
    <source>
        <strain evidence="5 6">UMB1298</strain>
    </source>
</reference>
<dbReference type="SUPFAM" id="SSF53335">
    <property type="entry name" value="S-adenosyl-L-methionine-dependent methyltransferases"/>
    <property type="match status" value="1"/>
</dbReference>
<dbReference type="Gene3D" id="3.40.630.30">
    <property type="match status" value="1"/>
</dbReference>
<sequence>MSSGWATTHSARSRPSGAKGCSPLMRPLWHRVGHGGTAGYAGAVFRQLPPSTRTDLQVDALSGSVVTDAGDHLVVRTPANPEYHWGNAVQVTSGDPDDAARWVAVFEAEFPQATHRAIGLPREPDPTAWAGTGLEPDVVETLTATSTPSPTPVPTGFTVRPLDDAAWEQRLAQELAENAATGEYPADEYATFMAGQVAARRRLVDEGRAHWVGAFTAQGELAASLGAVVLQGEPVTARYQSVLTAPAHRRRGLARHLLTVAAEWAWERGARELVIVADADSDAGRLYRAAGFTPGPRGHGMYRAAVEPRTDTRPGEVVGGTTTWPGLTDPDHSAWYTERMRSLAASGQDVQGETRLVDVLAPRGARLLDAGCGPGRHAGHLLGLGFDAVGVDVDPALVAAAREDHPDGTWLVADLATLDLAAHGQPEPFDGALMAGNVLDFVAPAARGAVLQRVAAHLVPDGFVVVGCRTTTGFDTAALDALLAPAGLTLEHRFSTWDLRPWTPEAEFAVSVLRRQG</sequence>
<dbReference type="InterPro" id="IPR050832">
    <property type="entry name" value="Bact_Acetyltransf"/>
</dbReference>
<dbReference type="InterPro" id="IPR029063">
    <property type="entry name" value="SAM-dependent_MTases_sf"/>
</dbReference>
<dbReference type="Pfam" id="PF13649">
    <property type="entry name" value="Methyltransf_25"/>
    <property type="match status" value="1"/>
</dbReference>
<keyword evidence="1 5" id="KW-0808">Transferase</keyword>
<keyword evidence="5" id="KW-0489">Methyltransferase</keyword>
<gene>
    <name evidence="5" type="ORF">CYJ76_00570</name>
</gene>
<dbReference type="OrthoDB" id="7062303at2"/>
<dbReference type="SUPFAM" id="SSF55729">
    <property type="entry name" value="Acyl-CoA N-acyltransferases (Nat)"/>
    <property type="match status" value="1"/>
</dbReference>
<dbReference type="Gene3D" id="3.40.50.150">
    <property type="entry name" value="Vaccinia Virus protein VP39"/>
    <property type="match status" value="1"/>
</dbReference>
<keyword evidence="6" id="KW-1185">Reference proteome</keyword>
<dbReference type="AlphaFoldDB" id="A0A2I1PDT5"/>
<dbReference type="GO" id="GO:0016747">
    <property type="term" value="F:acyltransferase activity, transferring groups other than amino-acyl groups"/>
    <property type="evidence" value="ECO:0007669"/>
    <property type="project" value="InterPro"/>
</dbReference>
<feature type="compositionally biased region" description="Polar residues" evidence="3">
    <location>
        <begin position="1"/>
        <end position="10"/>
    </location>
</feature>
<feature type="region of interest" description="Disordered" evidence="3">
    <location>
        <begin position="311"/>
        <end position="330"/>
    </location>
</feature>
<dbReference type="InterPro" id="IPR000182">
    <property type="entry name" value="GNAT_dom"/>
</dbReference>
<evidence type="ECO:0000313" key="6">
    <source>
        <dbReference type="Proteomes" id="UP000234206"/>
    </source>
</evidence>
<evidence type="ECO:0000259" key="4">
    <source>
        <dbReference type="PROSITE" id="PS51186"/>
    </source>
</evidence>
<dbReference type="GO" id="GO:0032259">
    <property type="term" value="P:methylation"/>
    <property type="evidence" value="ECO:0007669"/>
    <property type="project" value="UniProtKB-KW"/>
</dbReference>
<evidence type="ECO:0000256" key="3">
    <source>
        <dbReference type="SAM" id="MobiDB-lite"/>
    </source>
</evidence>
<dbReference type="InterPro" id="IPR016181">
    <property type="entry name" value="Acyl_CoA_acyltransferase"/>
</dbReference>
<name>A0A2I1PDT5_9MICO</name>
<evidence type="ECO:0000256" key="2">
    <source>
        <dbReference type="ARBA" id="ARBA00023315"/>
    </source>
</evidence>
<evidence type="ECO:0000256" key="1">
    <source>
        <dbReference type="ARBA" id="ARBA00022679"/>
    </source>
</evidence>
<dbReference type="PROSITE" id="PS51186">
    <property type="entry name" value="GNAT"/>
    <property type="match status" value="1"/>
</dbReference>
<dbReference type="Proteomes" id="UP000234206">
    <property type="component" value="Unassembled WGS sequence"/>
</dbReference>
<dbReference type="PANTHER" id="PTHR43877">
    <property type="entry name" value="AMINOALKYLPHOSPHONATE N-ACETYLTRANSFERASE-RELATED-RELATED"/>
    <property type="match status" value="1"/>
</dbReference>
<dbReference type="CDD" id="cd02440">
    <property type="entry name" value="AdoMet_MTases"/>
    <property type="match status" value="1"/>
</dbReference>
<dbReference type="GO" id="GO:0008168">
    <property type="term" value="F:methyltransferase activity"/>
    <property type="evidence" value="ECO:0007669"/>
    <property type="project" value="UniProtKB-KW"/>
</dbReference>
<protein>
    <submittedName>
        <fullName evidence="5">Methyltransferase domain-containing protein</fullName>
    </submittedName>
</protein>
<feature type="region of interest" description="Disordered" evidence="3">
    <location>
        <begin position="1"/>
        <end position="22"/>
    </location>
</feature>
<evidence type="ECO:0000313" key="5">
    <source>
        <dbReference type="EMBL" id="PKZ42784.1"/>
    </source>
</evidence>
<dbReference type="CDD" id="cd04301">
    <property type="entry name" value="NAT_SF"/>
    <property type="match status" value="1"/>
</dbReference>
<dbReference type="InterPro" id="IPR041698">
    <property type="entry name" value="Methyltransf_25"/>
</dbReference>
<organism evidence="5 6">
    <name type="scientific">Kytococcus schroeteri</name>
    <dbReference type="NCBI Taxonomy" id="138300"/>
    <lineage>
        <taxon>Bacteria</taxon>
        <taxon>Bacillati</taxon>
        <taxon>Actinomycetota</taxon>
        <taxon>Actinomycetes</taxon>
        <taxon>Micrococcales</taxon>
        <taxon>Kytococcaceae</taxon>
        <taxon>Kytococcus</taxon>
    </lineage>
</organism>
<feature type="domain" description="N-acetyltransferase" evidence="4">
    <location>
        <begin position="157"/>
        <end position="313"/>
    </location>
</feature>
<dbReference type="Pfam" id="PF00583">
    <property type="entry name" value="Acetyltransf_1"/>
    <property type="match status" value="1"/>
</dbReference>
<keyword evidence="2" id="KW-0012">Acyltransferase</keyword>
<comment type="caution">
    <text evidence="5">The sequence shown here is derived from an EMBL/GenBank/DDBJ whole genome shotgun (WGS) entry which is preliminary data.</text>
</comment>